<sequence length="457" mass="50219">MFFYISFLRTPPHTSSPSSSITITPQVSNDLRTDPFPASVDIFYWWISYAQQQNVIVRLSDPAKLTTWRQENAYKPLQVSPPSQKNHFGTDCCLVLSSSSIISSLIIDLRDPNVGRVPFPVSSLPIQIVIPRATGHGGGGGGGGGRGSIKSAKQEAITRTFRLFHENEDEDASMASANGRGNPPLMQIKEMVSFDLDKKLWDSGIGLSAWLVQLSAAHASPTADTHSSSSFTIVQELEERLFTLEECHIIELGAGTGIVSLVLAALRSAITTNSRRCPASSASFETHIFSTDLPSSMELMDHNIRGNSALYPHCPPRALPLNWDEELPDIVRNVLERRGFDLIVQTHLLTFPFFYFLSRMADVTYNTSSFPALLRTLASLLALSDSRNDDGDHAGGTVVQRGPLVLLAYKERDPGERQLWDMMIAEPEVGVVLECVGKQAGAGGLPVEIWLGRRKRE</sequence>
<protein>
    <submittedName>
        <fullName evidence="1">Methyltransferase-domain-containing protein</fullName>
    </submittedName>
</protein>
<dbReference type="Pfam" id="PF10294">
    <property type="entry name" value="Methyltransf_16"/>
    <property type="match status" value="1"/>
</dbReference>
<dbReference type="PANTHER" id="PTHR14614">
    <property type="entry name" value="HEPATOCELLULAR CARCINOMA-ASSOCIATED ANTIGEN"/>
    <property type="match status" value="1"/>
</dbReference>
<keyword evidence="2" id="KW-1185">Reference proteome</keyword>
<gene>
    <name evidence="1" type="ORF">B0F90DRAFT_1915651</name>
</gene>
<accession>A0AAD4M956</accession>
<organism evidence="1 2">
    <name type="scientific">Multifurca ochricompacta</name>
    <dbReference type="NCBI Taxonomy" id="376703"/>
    <lineage>
        <taxon>Eukaryota</taxon>
        <taxon>Fungi</taxon>
        <taxon>Dikarya</taxon>
        <taxon>Basidiomycota</taxon>
        <taxon>Agaricomycotina</taxon>
        <taxon>Agaricomycetes</taxon>
        <taxon>Russulales</taxon>
        <taxon>Russulaceae</taxon>
        <taxon>Multifurca</taxon>
    </lineage>
</organism>
<keyword evidence="1" id="KW-0808">Transferase</keyword>
<reference evidence="1" key="1">
    <citation type="journal article" date="2022" name="New Phytol.">
        <title>Evolutionary transition to the ectomycorrhizal habit in the genomes of a hyperdiverse lineage of mushroom-forming fungi.</title>
        <authorList>
            <person name="Looney B."/>
            <person name="Miyauchi S."/>
            <person name="Morin E."/>
            <person name="Drula E."/>
            <person name="Courty P.E."/>
            <person name="Kohler A."/>
            <person name="Kuo A."/>
            <person name="LaButti K."/>
            <person name="Pangilinan J."/>
            <person name="Lipzen A."/>
            <person name="Riley R."/>
            <person name="Andreopoulos W."/>
            <person name="He G."/>
            <person name="Johnson J."/>
            <person name="Nolan M."/>
            <person name="Tritt A."/>
            <person name="Barry K.W."/>
            <person name="Grigoriev I.V."/>
            <person name="Nagy L.G."/>
            <person name="Hibbett D."/>
            <person name="Henrissat B."/>
            <person name="Matheny P.B."/>
            <person name="Labbe J."/>
            <person name="Martin F.M."/>
        </authorList>
    </citation>
    <scope>NUCLEOTIDE SEQUENCE</scope>
    <source>
        <strain evidence="1">BPL690</strain>
    </source>
</reference>
<dbReference type="AlphaFoldDB" id="A0AAD4M956"/>
<evidence type="ECO:0000313" key="2">
    <source>
        <dbReference type="Proteomes" id="UP001203297"/>
    </source>
</evidence>
<evidence type="ECO:0000313" key="1">
    <source>
        <dbReference type="EMBL" id="KAI0305793.1"/>
    </source>
</evidence>
<dbReference type="EMBL" id="WTXG01000004">
    <property type="protein sequence ID" value="KAI0305793.1"/>
    <property type="molecule type" value="Genomic_DNA"/>
</dbReference>
<dbReference type="GO" id="GO:0005634">
    <property type="term" value="C:nucleus"/>
    <property type="evidence" value="ECO:0007669"/>
    <property type="project" value="TreeGrafter"/>
</dbReference>
<dbReference type="Gene3D" id="3.40.50.150">
    <property type="entry name" value="Vaccinia Virus protein VP39"/>
    <property type="match status" value="1"/>
</dbReference>
<dbReference type="GO" id="GO:0008757">
    <property type="term" value="F:S-adenosylmethionine-dependent methyltransferase activity"/>
    <property type="evidence" value="ECO:0007669"/>
    <property type="project" value="UniProtKB-ARBA"/>
</dbReference>
<dbReference type="SUPFAM" id="SSF53335">
    <property type="entry name" value="S-adenosyl-L-methionine-dependent methyltransferases"/>
    <property type="match status" value="1"/>
</dbReference>
<proteinExistence type="predicted"/>
<name>A0AAD4M956_9AGAM</name>
<keyword evidence="1" id="KW-0489">Methyltransferase</keyword>
<dbReference type="Proteomes" id="UP001203297">
    <property type="component" value="Unassembled WGS sequence"/>
</dbReference>
<dbReference type="GO" id="GO:0032259">
    <property type="term" value="P:methylation"/>
    <property type="evidence" value="ECO:0007669"/>
    <property type="project" value="UniProtKB-KW"/>
</dbReference>
<dbReference type="InterPro" id="IPR019410">
    <property type="entry name" value="Methyltransf_16"/>
</dbReference>
<dbReference type="PANTHER" id="PTHR14614:SF162">
    <property type="entry name" value="EXPRESSED PROTEIN"/>
    <property type="match status" value="1"/>
</dbReference>
<comment type="caution">
    <text evidence="1">The sequence shown here is derived from an EMBL/GenBank/DDBJ whole genome shotgun (WGS) entry which is preliminary data.</text>
</comment>
<dbReference type="InterPro" id="IPR029063">
    <property type="entry name" value="SAM-dependent_MTases_sf"/>
</dbReference>
<dbReference type="GO" id="GO:0005737">
    <property type="term" value="C:cytoplasm"/>
    <property type="evidence" value="ECO:0007669"/>
    <property type="project" value="TreeGrafter"/>
</dbReference>